<dbReference type="PROSITE" id="PS00080">
    <property type="entry name" value="MULTICOPPER_OXIDASE2"/>
    <property type="match status" value="1"/>
</dbReference>
<evidence type="ECO:0000259" key="5">
    <source>
        <dbReference type="Pfam" id="PF07731"/>
    </source>
</evidence>
<dbReference type="CDD" id="cd13874">
    <property type="entry name" value="CuRO_2_CopA"/>
    <property type="match status" value="1"/>
</dbReference>
<dbReference type="InterPro" id="IPR034279">
    <property type="entry name" value="CuRO_3_CopA"/>
</dbReference>
<dbReference type="InterPro" id="IPR011706">
    <property type="entry name" value="Cu-oxidase_C"/>
</dbReference>
<dbReference type="Pfam" id="PF00394">
    <property type="entry name" value="Cu-oxidase"/>
    <property type="match status" value="1"/>
</dbReference>
<organism evidence="7 8">
    <name type="scientific">Allosphingosinicella humi</name>
    <dbReference type="NCBI Taxonomy" id="2068657"/>
    <lineage>
        <taxon>Bacteria</taxon>
        <taxon>Pseudomonadati</taxon>
        <taxon>Pseudomonadota</taxon>
        <taxon>Alphaproteobacteria</taxon>
        <taxon>Sphingomonadales</taxon>
        <taxon>Sphingomonadaceae</taxon>
        <taxon>Allosphingosinicella</taxon>
    </lineage>
</organism>
<dbReference type="GO" id="GO:0016491">
    <property type="term" value="F:oxidoreductase activity"/>
    <property type="evidence" value="ECO:0007669"/>
    <property type="project" value="UniProtKB-KW"/>
</dbReference>
<name>A0A2U2J0X3_9SPHN</name>
<evidence type="ECO:0000256" key="1">
    <source>
        <dbReference type="ARBA" id="ARBA00022723"/>
    </source>
</evidence>
<dbReference type="InterPro" id="IPR045087">
    <property type="entry name" value="Cu-oxidase_fam"/>
</dbReference>
<dbReference type="InterPro" id="IPR011707">
    <property type="entry name" value="Cu-oxidase-like_N"/>
</dbReference>
<feature type="domain" description="Plastocyanin-like" evidence="4">
    <location>
        <begin position="243"/>
        <end position="339"/>
    </location>
</feature>
<keyword evidence="1" id="KW-0479">Metal-binding</keyword>
<feature type="domain" description="Plastocyanin-like" evidence="6">
    <location>
        <begin position="63"/>
        <end position="165"/>
    </location>
</feature>
<dbReference type="PANTHER" id="PTHR11709">
    <property type="entry name" value="MULTI-COPPER OXIDASE"/>
    <property type="match status" value="1"/>
</dbReference>
<dbReference type="Gene3D" id="2.60.40.420">
    <property type="entry name" value="Cupredoxins - blue copper proteins"/>
    <property type="match status" value="3"/>
</dbReference>
<dbReference type="PROSITE" id="PS51318">
    <property type="entry name" value="TAT"/>
    <property type="match status" value="1"/>
</dbReference>
<dbReference type="GO" id="GO:0042597">
    <property type="term" value="C:periplasmic space"/>
    <property type="evidence" value="ECO:0007669"/>
    <property type="project" value="InterPro"/>
</dbReference>
<evidence type="ECO:0000256" key="2">
    <source>
        <dbReference type="ARBA" id="ARBA00023002"/>
    </source>
</evidence>
<dbReference type="PROSITE" id="PS00079">
    <property type="entry name" value="MULTICOPPER_OXIDASE1"/>
    <property type="match status" value="1"/>
</dbReference>
<dbReference type="InterPro" id="IPR006311">
    <property type="entry name" value="TAT_signal"/>
</dbReference>
<protein>
    <submittedName>
        <fullName evidence="7">Copper resistance system multicopper oxidase</fullName>
    </submittedName>
</protein>
<dbReference type="PANTHER" id="PTHR11709:SF394">
    <property type="entry name" value="FI03373P-RELATED"/>
    <property type="match status" value="1"/>
</dbReference>
<evidence type="ECO:0000259" key="6">
    <source>
        <dbReference type="Pfam" id="PF07732"/>
    </source>
</evidence>
<keyword evidence="8" id="KW-1185">Reference proteome</keyword>
<sequence length="607" mass="66304">MADFVDRRKLLQAGALGAASLSLSGLFPSWARSGTQGVLRDPKALSGDNIALTIGPAPFSVGGRTGRAITVNGTLPSPLIRLREGETFRVAVTNTVEGEDASIHWHGVLVPFQMDGVPGVSFPGIKPGETFVYKFPIRHSGTFWYHSHSNFHLALGQVGPLIFDPAGPDPVEYDREHVIVLSDWSFMHPHTMIAKLKKAEGYFNYQKQTLAGLLRDGDPEQMMPLKDRLMWGRMRMDPTDIADVTGSTYTYLVNGHGPDENWTGLFRPGERVRLRFINASAMSIFNVRIPGLPITVVQADGNNVRPVTVDEFMISVAETYDVIVQPMEDRAFTIVAESTDRSGIGRGTLAPRLGMSAEVPPLRPRPTLGMDDMGMAGMSHGSMGGMSSGSMAGMDHGAMGTGQGAGDAMSGMDMGSMDMGGMNMRDESLAPPDMKVGVGVDMIAMNPQDSAGKPPLGLENVGHRVLVYTDLVALEPNPDPRQPTRSMEIHLTGNMERFMWSFDGRKFSSIVEPIRFARDERVRVTLVNDTMMQHPIHLHGHFFDVVNGHPGHYPRKHTVNVLPGTKISFDLTADNPGDWAFHCHLDFHMHAGMFNVVTVRPLDGEAA</sequence>
<dbReference type="InterPro" id="IPR006376">
    <property type="entry name" value="Cu-R_CopA"/>
</dbReference>
<comment type="caution">
    <text evidence="7">The sequence shown here is derived from an EMBL/GenBank/DDBJ whole genome shotgun (WGS) entry which is preliminary data.</text>
</comment>
<dbReference type="Pfam" id="PF07731">
    <property type="entry name" value="Cu-oxidase_2"/>
    <property type="match status" value="1"/>
</dbReference>
<feature type="domain" description="Plastocyanin-like" evidence="5">
    <location>
        <begin position="482"/>
        <end position="601"/>
    </location>
</feature>
<gene>
    <name evidence="7" type="ORF">DF286_03105</name>
</gene>
<dbReference type="RefSeq" id="WP_109270107.1">
    <property type="nucleotide sequence ID" value="NZ_QFFF01000001.1"/>
</dbReference>
<evidence type="ECO:0000313" key="8">
    <source>
        <dbReference type="Proteomes" id="UP000245916"/>
    </source>
</evidence>
<dbReference type="InterPro" id="IPR033138">
    <property type="entry name" value="Cu_oxidase_CS"/>
</dbReference>
<dbReference type="SUPFAM" id="SSF49503">
    <property type="entry name" value="Cupredoxins"/>
    <property type="match status" value="3"/>
</dbReference>
<dbReference type="Proteomes" id="UP000245916">
    <property type="component" value="Unassembled WGS sequence"/>
</dbReference>
<dbReference type="InterPro" id="IPR002355">
    <property type="entry name" value="Cu_oxidase_Cu_BS"/>
</dbReference>
<dbReference type="NCBIfam" id="TIGR01480">
    <property type="entry name" value="copper_res_A"/>
    <property type="match status" value="1"/>
</dbReference>
<dbReference type="Pfam" id="PF07732">
    <property type="entry name" value="Cu-oxidase_3"/>
    <property type="match status" value="1"/>
</dbReference>
<proteinExistence type="predicted"/>
<evidence type="ECO:0000313" key="7">
    <source>
        <dbReference type="EMBL" id="PWG01967.1"/>
    </source>
</evidence>
<dbReference type="InterPro" id="IPR001117">
    <property type="entry name" value="Cu-oxidase_2nd"/>
</dbReference>
<dbReference type="InterPro" id="IPR034282">
    <property type="entry name" value="CuRO_2_CopA"/>
</dbReference>
<evidence type="ECO:0000259" key="4">
    <source>
        <dbReference type="Pfam" id="PF00394"/>
    </source>
</evidence>
<keyword evidence="3" id="KW-0186">Copper</keyword>
<dbReference type="GO" id="GO:0005507">
    <property type="term" value="F:copper ion binding"/>
    <property type="evidence" value="ECO:0007669"/>
    <property type="project" value="InterPro"/>
</dbReference>
<accession>A0A2U2J0X3</accession>
<dbReference type="AlphaFoldDB" id="A0A2U2J0X3"/>
<dbReference type="OrthoDB" id="9757546at2"/>
<dbReference type="EMBL" id="QFFF01000001">
    <property type="protein sequence ID" value="PWG01967.1"/>
    <property type="molecule type" value="Genomic_DNA"/>
</dbReference>
<dbReference type="InterPro" id="IPR008972">
    <property type="entry name" value="Cupredoxin"/>
</dbReference>
<keyword evidence="2" id="KW-0560">Oxidoreductase</keyword>
<reference evidence="7 8" key="1">
    <citation type="submission" date="2018-05" db="EMBL/GenBank/DDBJ databases">
        <title>Genome of Sphingosinicella humi QZX222.</title>
        <authorList>
            <person name="Qiao Z."/>
            <person name="Wang G."/>
        </authorList>
    </citation>
    <scope>NUCLEOTIDE SEQUENCE [LARGE SCALE GENOMIC DNA]</scope>
    <source>
        <strain evidence="7 8">QZX222</strain>
    </source>
</reference>
<evidence type="ECO:0000256" key="3">
    <source>
        <dbReference type="ARBA" id="ARBA00023008"/>
    </source>
</evidence>
<dbReference type="CDD" id="cd13896">
    <property type="entry name" value="CuRO_3_CopA"/>
    <property type="match status" value="1"/>
</dbReference>